<keyword evidence="3 8" id="KW-0934">Plastid</keyword>
<evidence type="ECO:0000256" key="2">
    <source>
        <dbReference type="ARBA" id="ARBA00008563"/>
    </source>
</evidence>
<keyword evidence="4" id="KW-0699">rRNA-binding</keyword>
<evidence type="ECO:0000256" key="5">
    <source>
        <dbReference type="ARBA" id="ARBA00022884"/>
    </source>
</evidence>
<dbReference type="InterPro" id="IPR028909">
    <property type="entry name" value="bL21-like"/>
</dbReference>
<dbReference type="GO" id="GO:0003735">
    <property type="term" value="F:structural constituent of ribosome"/>
    <property type="evidence" value="ECO:0007669"/>
    <property type="project" value="InterPro"/>
</dbReference>
<evidence type="ECO:0000256" key="6">
    <source>
        <dbReference type="ARBA" id="ARBA00022980"/>
    </source>
</evidence>
<proteinExistence type="inferred from homology"/>
<accession>A0A0H4SQD9</accession>
<keyword evidence="5" id="KW-0694">RNA-binding</keyword>
<evidence type="ECO:0000256" key="3">
    <source>
        <dbReference type="ARBA" id="ARBA00022640"/>
    </source>
</evidence>
<dbReference type="NCBIfam" id="TIGR00061">
    <property type="entry name" value="L21"/>
    <property type="match status" value="1"/>
</dbReference>
<comment type="similarity">
    <text evidence="2">Belongs to the bacterial ribosomal protein bL21 family.</text>
</comment>
<comment type="subcellular location">
    <subcellularLocation>
        <location evidence="1">Plastid</location>
    </subcellularLocation>
</comment>
<protein>
    <submittedName>
        <fullName evidence="8">Ribosomal protein L21</fullName>
    </submittedName>
</protein>
<evidence type="ECO:0000313" key="8">
    <source>
        <dbReference type="EMBL" id="AKP94590.1"/>
    </source>
</evidence>
<dbReference type="Pfam" id="PF00829">
    <property type="entry name" value="Ribosomal_L21p"/>
    <property type="match status" value="1"/>
</dbReference>
<dbReference type="GO" id="GO:0005762">
    <property type="term" value="C:mitochondrial large ribosomal subunit"/>
    <property type="evidence" value="ECO:0007669"/>
    <property type="project" value="TreeGrafter"/>
</dbReference>
<dbReference type="PANTHER" id="PTHR21349:SF7">
    <property type="entry name" value="LARGE RIBOSOMAL SUBUNIT PROTEIN BL21C"/>
    <property type="match status" value="1"/>
</dbReference>
<sequence>MNYAIVEASGRQFWLESGRFYDFNSLNLNPGDKIALTRVLLVNENGNISVGKPCLEDAKVEATILGHIRSKKVTVYKMRPKKKTRKKQGHRDNLTRVLVDKITINGKTI</sequence>
<dbReference type="GO" id="GO:0006412">
    <property type="term" value="P:translation"/>
    <property type="evidence" value="ECO:0007669"/>
    <property type="project" value="InterPro"/>
</dbReference>
<keyword evidence="7" id="KW-0687">Ribonucleoprotein</keyword>
<geneLocation type="plastid" evidence="8"/>
<name>A0A0H4SQD9_9CRYP</name>
<reference evidence="8" key="1">
    <citation type="journal article" date="2015" name="PLoS ONE">
        <title>The Plastid Genome of the Cryptomonad Teleaulax amphioxeia.</title>
        <authorList>
            <person name="Kim J.I."/>
            <person name="Yoon H.S."/>
            <person name="Yi G."/>
            <person name="Kim H.S."/>
            <person name="Yih W."/>
            <person name="Shin W."/>
        </authorList>
    </citation>
    <scope>NUCLEOTIDE SEQUENCE</scope>
    <source>
        <strain evidence="8">HACCP-CR01</strain>
    </source>
</reference>
<organism evidence="8">
    <name type="scientific">Teleaulax amphioxeia</name>
    <dbReference type="NCBI Taxonomy" id="77931"/>
    <lineage>
        <taxon>Eukaryota</taxon>
        <taxon>Cryptophyceae</taxon>
        <taxon>Pyrenomonadales</taxon>
        <taxon>Geminigeraceae</taxon>
        <taxon>Teleaulax</taxon>
    </lineage>
</organism>
<dbReference type="GO" id="GO:0009536">
    <property type="term" value="C:plastid"/>
    <property type="evidence" value="ECO:0007669"/>
    <property type="project" value="UniProtKB-SubCell"/>
</dbReference>
<evidence type="ECO:0000256" key="1">
    <source>
        <dbReference type="ARBA" id="ARBA00004474"/>
    </source>
</evidence>
<dbReference type="SUPFAM" id="SSF141091">
    <property type="entry name" value="L21p-like"/>
    <property type="match status" value="1"/>
</dbReference>
<dbReference type="RefSeq" id="YP_009159172.1">
    <property type="nucleotide sequence ID" value="NC_027589.1"/>
</dbReference>
<dbReference type="GeneID" id="25077702"/>
<dbReference type="HAMAP" id="MF_01363">
    <property type="entry name" value="Ribosomal_bL21"/>
    <property type="match status" value="1"/>
</dbReference>
<dbReference type="PANTHER" id="PTHR21349">
    <property type="entry name" value="50S RIBOSOMAL PROTEIN L21"/>
    <property type="match status" value="1"/>
</dbReference>
<dbReference type="InterPro" id="IPR001787">
    <property type="entry name" value="Ribosomal_bL21"/>
</dbReference>
<dbReference type="GO" id="GO:0019843">
    <property type="term" value="F:rRNA binding"/>
    <property type="evidence" value="ECO:0007669"/>
    <property type="project" value="UniProtKB-KW"/>
</dbReference>
<evidence type="ECO:0000256" key="7">
    <source>
        <dbReference type="ARBA" id="ARBA00023274"/>
    </source>
</evidence>
<evidence type="ECO:0000256" key="4">
    <source>
        <dbReference type="ARBA" id="ARBA00022730"/>
    </source>
</evidence>
<dbReference type="InterPro" id="IPR036164">
    <property type="entry name" value="bL21-like_sf"/>
</dbReference>
<gene>
    <name evidence="8" type="primary">rpl21</name>
    <name evidence="8" type="ORF">TampPt_p020</name>
</gene>
<keyword evidence="6 8" id="KW-0689">Ribosomal protein</keyword>
<dbReference type="EMBL" id="KP899713">
    <property type="protein sequence ID" value="AKP94590.1"/>
    <property type="molecule type" value="Genomic_DNA"/>
</dbReference>
<dbReference type="AlphaFoldDB" id="A0A0H4SQD9"/>